<dbReference type="PANTHER" id="PTHR43092:SF6">
    <property type="entry name" value="BLR1280 PROTEIN"/>
    <property type="match status" value="1"/>
</dbReference>
<keyword evidence="3" id="KW-0032">Aminotransferase</keyword>
<gene>
    <name evidence="3" type="ORF">ABC974_01875</name>
</gene>
<dbReference type="Pfam" id="PF00266">
    <property type="entry name" value="Aminotran_5"/>
    <property type="match status" value="1"/>
</dbReference>
<keyword evidence="1" id="KW-0663">Pyridoxal phosphate</keyword>
<accession>A0ABU9XXU5</accession>
<dbReference type="SUPFAM" id="SSF53383">
    <property type="entry name" value="PLP-dependent transferases"/>
    <property type="match status" value="1"/>
</dbReference>
<keyword evidence="3" id="KW-0808">Transferase</keyword>
<evidence type="ECO:0000313" key="3">
    <source>
        <dbReference type="EMBL" id="MEN2788359.1"/>
    </source>
</evidence>
<dbReference type="EMBL" id="JBDIME010000001">
    <property type="protein sequence ID" value="MEN2788359.1"/>
    <property type="molecule type" value="Genomic_DNA"/>
</dbReference>
<evidence type="ECO:0000313" key="4">
    <source>
        <dbReference type="Proteomes" id="UP001419910"/>
    </source>
</evidence>
<organism evidence="3 4">
    <name type="scientific">Sphingomonas oligophenolica</name>
    <dbReference type="NCBI Taxonomy" id="301154"/>
    <lineage>
        <taxon>Bacteria</taxon>
        <taxon>Pseudomonadati</taxon>
        <taxon>Pseudomonadota</taxon>
        <taxon>Alphaproteobacteria</taxon>
        <taxon>Sphingomonadales</taxon>
        <taxon>Sphingomonadaceae</taxon>
        <taxon>Sphingomonas</taxon>
    </lineage>
</organism>
<proteinExistence type="predicted"/>
<name>A0ABU9XXU5_9SPHN</name>
<dbReference type="RefSeq" id="WP_343887980.1">
    <property type="nucleotide sequence ID" value="NZ_BAAAEH010000005.1"/>
</dbReference>
<evidence type="ECO:0000256" key="1">
    <source>
        <dbReference type="ARBA" id="ARBA00022898"/>
    </source>
</evidence>
<dbReference type="Gene3D" id="3.90.1150.10">
    <property type="entry name" value="Aspartate Aminotransferase, domain 1"/>
    <property type="match status" value="1"/>
</dbReference>
<reference evidence="3 4" key="1">
    <citation type="submission" date="2024-05" db="EMBL/GenBank/DDBJ databases">
        <authorList>
            <person name="Liu Q."/>
            <person name="Xin Y.-H."/>
        </authorList>
    </citation>
    <scope>NUCLEOTIDE SEQUENCE [LARGE SCALE GENOMIC DNA]</scope>
    <source>
        <strain evidence="3 4">CGMCC 1.10181</strain>
    </source>
</reference>
<keyword evidence="4" id="KW-1185">Reference proteome</keyword>
<dbReference type="GO" id="GO:0008483">
    <property type="term" value="F:transaminase activity"/>
    <property type="evidence" value="ECO:0007669"/>
    <property type="project" value="UniProtKB-KW"/>
</dbReference>
<dbReference type="InterPro" id="IPR015421">
    <property type="entry name" value="PyrdxlP-dep_Trfase_major"/>
</dbReference>
<comment type="caution">
    <text evidence="3">The sequence shown here is derived from an EMBL/GenBank/DDBJ whole genome shotgun (WGS) entry which is preliminary data.</text>
</comment>
<feature type="domain" description="Aminotransferase class V" evidence="2">
    <location>
        <begin position="108"/>
        <end position="401"/>
    </location>
</feature>
<dbReference type="PANTHER" id="PTHR43092">
    <property type="entry name" value="L-CYSTEINE DESULFHYDRASE"/>
    <property type="match status" value="1"/>
</dbReference>
<dbReference type="Proteomes" id="UP001419910">
    <property type="component" value="Unassembled WGS sequence"/>
</dbReference>
<evidence type="ECO:0000259" key="2">
    <source>
        <dbReference type="Pfam" id="PF00266"/>
    </source>
</evidence>
<dbReference type="InterPro" id="IPR015424">
    <property type="entry name" value="PyrdxlP-dep_Trfase"/>
</dbReference>
<dbReference type="InterPro" id="IPR015422">
    <property type="entry name" value="PyrdxlP-dep_Trfase_small"/>
</dbReference>
<dbReference type="Gene3D" id="3.40.640.10">
    <property type="entry name" value="Type I PLP-dependent aspartate aminotransferase-like (Major domain)"/>
    <property type="match status" value="1"/>
</dbReference>
<dbReference type="InterPro" id="IPR000192">
    <property type="entry name" value="Aminotrans_V_dom"/>
</dbReference>
<protein>
    <submittedName>
        <fullName evidence="3">Aminotransferase class V-fold PLP-dependent enzyme</fullName>
    </submittedName>
</protein>
<sequence>MPAWAGISGETRYRWLARIRGQGEMTIDRSAPGTAALPLAVRVGDDFEPVAADDRYWADLAAAYDVTQATIQLEHGNWGMMARPVVAAYRALVERVNRDTSFYARRGMVADLHAVRVRVAAAMGVGVDEILLTRNATEALKTLITGYNRLRPGDAVLYADLDYGSMQACCAALPARRGVSLVRITLPEPATYQGLIDAYAAALDAHPNVRLLLLTHLGHRTGLVIPVREIVAMARARGVAAIVDAAHSWGQLDFTLPDLDADFVGINLHKWVGAPLGVGAMYIRRGRTSDVDRDPAVNAGDPDDIDARLHTGTIDFAAHLAVPAALDFQEAIGGARRAARLRALRDRWVEPLRDDERFEILTPDDPRLYGAITGFRLRGRTSQADNVALARTLLDRHGIFTVHRDGAASGSCIRVTPALANRMGDLDRLVFAVRLIAAGR</sequence>